<accession>A0AAJ8BRF4</accession>
<dbReference type="VEuPathDB" id="FungiDB:An07g04760"/>
<dbReference type="KEGG" id="ang:An07g04760"/>
<organism evidence="1">
    <name type="scientific">Aspergillus niger</name>
    <dbReference type="NCBI Taxonomy" id="5061"/>
    <lineage>
        <taxon>Eukaryota</taxon>
        <taxon>Fungi</taxon>
        <taxon>Dikarya</taxon>
        <taxon>Ascomycota</taxon>
        <taxon>Pezizomycotina</taxon>
        <taxon>Eurotiomycetes</taxon>
        <taxon>Eurotiomycetidae</taxon>
        <taxon>Eurotiales</taxon>
        <taxon>Aspergillaceae</taxon>
        <taxon>Aspergillus</taxon>
        <taxon>Aspergillus subgen. Circumdati</taxon>
    </lineage>
</organism>
<evidence type="ECO:0000313" key="1">
    <source>
        <dbReference type="RefSeq" id="XP_059600915.1"/>
    </source>
</evidence>
<reference evidence="1" key="1">
    <citation type="submission" date="2025-02" db="EMBL/GenBank/DDBJ databases">
        <authorList>
            <consortium name="NCBI Genome Project"/>
        </authorList>
    </citation>
    <scope>NUCLEOTIDE SEQUENCE</scope>
</reference>
<proteinExistence type="predicted"/>
<reference evidence="1" key="2">
    <citation type="submission" date="2025-08" db="UniProtKB">
        <authorList>
            <consortium name="RefSeq"/>
        </authorList>
    </citation>
    <scope>IDENTIFICATION</scope>
</reference>
<sequence length="154" mass="15956">MGMRTGTVILAGNDYCNRVTVLGRNCDNLHRVKAAREVSGRGGGGGGSGDAYPAGYGTVSAYLAQVTQYLGDAGEDASTKYLPPSYCTKSVGRVGVERVQHSVVRLCHGTTTSLITGGSWILGSADGSALLQAMERGSQDMWLLGGVAWAWPGG</sequence>
<gene>
    <name evidence="1" type="ORF">An07g04760</name>
</gene>
<dbReference type="AlphaFoldDB" id="A0AAJ8BRF4"/>
<dbReference type="RefSeq" id="XP_059600915.1">
    <property type="nucleotide sequence ID" value="XM_059748433.1"/>
</dbReference>
<name>A0AAJ8BRF4_ASPNG</name>
<dbReference type="GeneID" id="84591388"/>
<protein>
    <submittedName>
        <fullName evidence="1">Uncharacterized protein</fullName>
    </submittedName>
</protein>